<reference evidence="1" key="1">
    <citation type="journal article" date="2014" name="Front. Microbiol.">
        <title>High frequency of phylogenetically diverse reductive dehalogenase-homologous genes in deep subseafloor sedimentary metagenomes.</title>
        <authorList>
            <person name="Kawai M."/>
            <person name="Futagami T."/>
            <person name="Toyoda A."/>
            <person name="Takaki Y."/>
            <person name="Nishi S."/>
            <person name="Hori S."/>
            <person name="Arai W."/>
            <person name="Tsubouchi T."/>
            <person name="Morono Y."/>
            <person name="Uchiyama I."/>
            <person name="Ito T."/>
            <person name="Fujiyama A."/>
            <person name="Inagaki F."/>
            <person name="Takami H."/>
        </authorList>
    </citation>
    <scope>NUCLEOTIDE SEQUENCE</scope>
    <source>
        <strain evidence="1">Expedition CK06-06</strain>
    </source>
</reference>
<feature type="non-terminal residue" evidence="1">
    <location>
        <position position="1"/>
    </location>
</feature>
<dbReference type="EMBL" id="BARV01015656">
    <property type="protein sequence ID" value="GAI32122.1"/>
    <property type="molecule type" value="Genomic_DNA"/>
</dbReference>
<name>X1MKF9_9ZZZZ</name>
<protein>
    <submittedName>
        <fullName evidence="1">Uncharacterized protein</fullName>
    </submittedName>
</protein>
<proteinExistence type="predicted"/>
<dbReference type="AlphaFoldDB" id="X1MKF9"/>
<accession>X1MKF9</accession>
<gene>
    <name evidence="1" type="ORF">S06H3_27029</name>
</gene>
<evidence type="ECO:0000313" key="1">
    <source>
        <dbReference type="EMBL" id="GAI32122.1"/>
    </source>
</evidence>
<comment type="caution">
    <text evidence="1">The sequence shown here is derived from an EMBL/GenBank/DDBJ whole genome shotgun (WGS) entry which is preliminary data.</text>
</comment>
<organism evidence="1">
    <name type="scientific">marine sediment metagenome</name>
    <dbReference type="NCBI Taxonomy" id="412755"/>
    <lineage>
        <taxon>unclassified sequences</taxon>
        <taxon>metagenomes</taxon>
        <taxon>ecological metagenomes</taxon>
    </lineage>
</organism>
<sequence length="170" mass="19819">RDNLAKRQFIPYVLNSAEDKVNLEGATNVDALLLNSKNGFAVIIEAKVLSDISYEITYDTMRNQIARNIDVMLEENRGLCYPLDKRDPHKTLFLLITPKLFKDNLSSRLYGYKFSEYKINPKSLSADLPHRKNCDWQNISSRLGWLTWEYFNNVNKDCCRWLNNGIHNNV</sequence>